<evidence type="ECO:0000313" key="3">
    <source>
        <dbReference type="Proteomes" id="UP000677228"/>
    </source>
</evidence>
<name>A0A8S2EY66_9BILA</name>
<dbReference type="Proteomes" id="UP000682733">
    <property type="component" value="Unassembled WGS sequence"/>
</dbReference>
<evidence type="ECO:0000313" key="2">
    <source>
        <dbReference type="EMBL" id="CAF4089049.1"/>
    </source>
</evidence>
<evidence type="ECO:0000313" key="1">
    <source>
        <dbReference type="EMBL" id="CAF1284111.1"/>
    </source>
</evidence>
<accession>A0A8S2EY66</accession>
<dbReference type="EMBL" id="CAJOBA010040101">
    <property type="protein sequence ID" value="CAF4089049.1"/>
    <property type="molecule type" value="Genomic_DNA"/>
</dbReference>
<reference evidence="1" key="1">
    <citation type="submission" date="2021-02" db="EMBL/GenBank/DDBJ databases">
        <authorList>
            <person name="Nowell W R."/>
        </authorList>
    </citation>
    <scope>NUCLEOTIDE SEQUENCE</scope>
</reference>
<comment type="caution">
    <text evidence="1">The sequence shown here is derived from an EMBL/GenBank/DDBJ whole genome shotgun (WGS) entry which is preliminary data.</text>
</comment>
<dbReference type="Proteomes" id="UP000677228">
    <property type="component" value="Unassembled WGS sequence"/>
</dbReference>
<organism evidence="1 3">
    <name type="scientific">Didymodactylos carnosus</name>
    <dbReference type="NCBI Taxonomy" id="1234261"/>
    <lineage>
        <taxon>Eukaryota</taxon>
        <taxon>Metazoa</taxon>
        <taxon>Spiralia</taxon>
        <taxon>Gnathifera</taxon>
        <taxon>Rotifera</taxon>
        <taxon>Eurotatoria</taxon>
        <taxon>Bdelloidea</taxon>
        <taxon>Philodinida</taxon>
        <taxon>Philodinidae</taxon>
        <taxon>Didymodactylos</taxon>
    </lineage>
</organism>
<proteinExistence type="predicted"/>
<dbReference type="AlphaFoldDB" id="A0A8S2EY66"/>
<gene>
    <name evidence="1" type="ORF">OVA965_LOCUS27783</name>
    <name evidence="2" type="ORF">TMI583_LOCUS28531</name>
</gene>
<dbReference type="EMBL" id="CAJNOK010018535">
    <property type="protein sequence ID" value="CAF1284111.1"/>
    <property type="molecule type" value="Genomic_DNA"/>
</dbReference>
<sequence>MLLPCQNRRAAKYYTGKLCGKIAAKRNSRSSVISPDSHFARAQVQLRKNRDALYPDEIINLSCDNNAKVHVGTLAVNRYHQIRKFNLLKFAPNYNDHDFPDSTKITPSVYLELKHGSLATKMA</sequence>
<protein>
    <submittedName>
        <fullName evidence="1">Uncharacterized protein</fullName>
    </submittedName>
</protein>